<dbReference type="Proteomes" id="UP000182360">
    <property type="component" value="Unassembled WGS sequence"/>
</dbReference>
<gene>
    <name evidence="7" type="ORF">SAMN04487977_11020</name>
</gene>
<dbReference type="SUPFAM" id="SSF52283">
    <property type="entry name" value="Formate/glycerate dehydrogenase catalytic domain-like"/>
    <property type="match status" value="1"/>
</dbReference>
<organism evidence="7 8">
    <name type="scientific">Treponema bryantii</name>
    <dbReference type="NCBI Taxonomy" id="163"/>
    <lineage>
        <taxon>Bacteria</taxon>
        <taxon>Pseudomonadati</taxon>
        <taxon>Spirochaetota</taxon>
        <taxon>Spirochaetia</taxon>
        <taxon>Spirochaetales</taxon>
        <taxon>Treponemataceae</taxon>
        <taxon>Treponema</taxon>
    </lineage>
</organism>
<dbReference type="EMBL" id="FOFU01000010">
    <property type="protein sequence ID" value="SEQ75418.1"/>
    <property type="molecule type" value="Genomic_DNA"/>
</dbReference>
<feature type="domain" description="D-isomer specific 2-hydroxyacid dehydrogenase NAD-binding" evidence="6">
    <location>
        <begin position="109"/>
        <end position="284"/>
    </location>
</feature>
<evidence type="ECO:0000313" key="7">
    <source>
        <dbReference type="EMBL" id="SEQ75418.1"/>
    </source>
</evidence>
<comment type="similarity">
    <text evidence="1 4">Belongs to the D-isomer specific 2-hydroxyacid dehydrogenase family.</text>
</comment>
<dbReference type="PROSITE" id="PS00670">
    <property type="entry name" value="D_2_HYDROXYACID_DH_2"/>
    <property type="match status" value="1"/>
</dbReference>
<keyword evidence="8" id="KW-1185">Reference proteome</keyword>
<keyword evidence="2 4" id="KW-0560">Oxidoreductase</keyword>
<feature type="domain" description="D-isomer specific 2-hydroxyacid dehydrogenase catalytic" evidence="5">
    <location>
        <begin position="25"/>
        <end position="314"/>
    </location>
</feature>
<dbReference type="SUPFAM" id="SSF51735">
    <property type="entry name" value="NAD(P)-binding Rossmann-fold domains"/>
    <property type="match status" value="1"/>
</dbReference>
<dbReference type="Pfam" id="PF02826">
    <property type="entry name" value="2-Hacid_dh_C"/>
    <property type="match status" value="1"/>
</dbReference>
<dbReference type="AlphaFoldDB" id="A0A1H9ILH0"/>
<evidence type="ECO:0000256" key="2">
    <source>
        <dbReference type="ARBA" id="ARBA00023002"/>
    </source>
</evidence>
<name>A0A1H9ILH0_9SPIR</name>
<dbReference type="eggNOG" id="COG1052">
    <property type="taxonomic scope" value="Bacteria"/>
</dbReference>
<dbReference type="GO" id="GO:0016616">
    <property type="term" value="F:oxidoreductase activity, acting on the CH-OH group of donors, NAD or NADP as acceptor"/>
    <property type="evidence" value="ECO:0007669"/>
    <property type="project" value="InterPro"/>
</dbReference>
<sequence length="315" mass="34653">MIKLTILDGHAVNPGDLPWTFLDGIVDYNVYERTSPEEVIDHIGNSDAVFLNKIQITKEIFDACPNLKYIGVLATGYNVIDLESARAHGVTVTNIPAYSTESVAQHVFSFILYFTNQVAQHSASVMAGDWVKCRDFCFWNGSLSELSGKTLGIFGYGNIGKKVCELGKAFGMNVICCTRTPKEGMPEQVSFEELLKRSDFLTLHAPLTEQTKNIINKDSLSLMKKSAYLMNTARGGFVVEQDLADCLNNDGIAGYAADVLLQEPMAADCPLLKAKNCVITPHIAWAPRETRKRLQGIAEENLKAWIAGNPINVVS</sequence>
<dbReference type="InterPro" id="IPR050418">
    <property type="entry name" value="D-iso_2-hydroxyacid_DH_PdxB"/>
</dbReference>
<keyword evidence="3" id="KW-0520">NAD</keyword>
<evidence type="ECO:0000259" key="6">
    <source>
        <dbReference type="Pfam" id="PF02826"/>
    </source>
</evidence>
<dbReference type="PANTHER" id="PTHR43761">
    <property type="entry name" value="D-ISOMER SPECIFIC 2-HYDROXYACID DEHYDROGENASE FAMILY PROTEIN (AFU_ORTHOLOGUE AFUA_1G13630)"/>
    <property type="match status" value="1"/>
</dbReference>
<dbReference type="GO" id="GO:0051287">
    <property type="term" value="F:NAD binding"/>
    <property type="evidence" value="ECO:0007669"/>
    <property type="project" value="InterPro"/>
</dbReference>
<dbReference type="Gene3D" id="3.40.50.720">
    <property type="entry name" value="NAD(P)-binding Rossmann-like Domain"/>
    <property type="match status" value="2"/>
</dbReference>
<protein>
    <submittedName>
        <fullName evidence="7">Glycerate dehydrogenase</fullName>
    </submittedName>
</protein>
<evidence type="ECO:0000259" key="5">
    <source>
        <dbReference type="Pfam" id="PF00389"/>
    </source>
</evidence>
<evidence type="ECO:0000313" key="8">
    <source>
        <dbReference type="Proteomes" id="UP000182360"/>
    </source>
</evidence>
<proteinExistence type="inferred from homology"/>
<dbReference type="PANTHER" id="PTHR43761:SF1">
    <property type="entry name" value="D-ISOMER SPECIFIC 2-HYDROXYACID DEHYDROGENASE CATALYTIC DOMAIN-CONTAINING PROTEIN-RELATED"/>
    <property type="match status" value="1"/>
</dbReference>
<evidence type="ECO:0000256" key="3">
    <source>
        <dbReference type="ARBA" id="ARBA00023027"/>
    </source>
</evidence>
<dbReference type="Pfam" id="PF00389">
    <property type="entry name" value="2-Hacid_dh"/>
    <property type="match status" value="1"/>
</dbReference>
<dbReference type="RefSeq" id="WP_256210460.1">
    <property type="nucleotide sequence ID" value="NZ_FOFU01000010.1"/>
</dbReference>
<dbReference type="InterPro" id="IPR006140">
    <property type="entry name" value="D-isomer_DH_NAD-bd"/>
</dbReference>
<dbReference type="InterPro" id="IPR006139">
    <property type="entry name" value="D-isomer_2_OHA_DH_cat_dom"/>
</dbReference>
<dbReference type="InterPro" id="IPR036291">
    <property type="entry name" value="NAD(P)-bd_dom_sf"/>
</dbReference>
<evidence type="ECO:0000256" key="1">
    <source>
        <dbReference type="ARBA" id="ARBA00005854"/>
    </source>
</evidence>
<dbReference type="CDD" id="cd12162">
    <property type="entry name" value="2-Hacid_dh_4"/>
    <property type="match status" value="1"/>
</dbReference>
<dbReference type="InterPro" id="IPR029753">
    <property type="entry name" value="D-isomer_DH_CS"/>
</dbReference>
<dbReference type="STRING" id="163.SAMN04487775_102253"/>
<evidence type="ECO:0000256" key="4">
    <source>
        <dbReference type="RuleBase" id="RU003719"/>
    </source>
</evidence>
<reference evidence="7 8" key="1">
    <citation type="submission" date="2016-10" db="EMBL/GenBank/DDBJ databases">
        <authorList>
            <person name="de Groot N.N."/>
        </authorList>
    </citation>
    <scope>NUCLEOTIDE SEQUENCE [LARGE SCALE GENOMIC DNA]</scope>
    <source>
        <strain evidence="7 8">B25</strain>
    </source>
</reference>
<accession>A0A1H9ILH0</accession>